<gene>
    <name evidence="12" type="ORF">Ctob_011996</name>
</gene>
<keyword evidence="4 9" id="KW-0547">Nucleotide-binding</keyword>
<dbReference type="GO" id="GO:0004674">
    <property type="term" value="F:protein serine/threonine kinase activity"/>
    <property type="evidence" value="ECO:0007669"/>
    <property type="project" value="UniProtKB-KW"/>
</dbReference>
<evidence type="ECO:0000256" key="7">
    <source>
        <dbReference type="ARBA" id="ARBA00047899"/>
    </source>
</evidence>
<keyword evidence="3" id="KW-0808">Transferase</keyword>
<dbReference type="SUPFAM" id="SSF56112">
    <property type="entry name" value="Protein kinase-like (PK-like)"/>
    <property type="match status" value="1"/>
</dbReference>
<dbReference type="OrthoDB" id="2649at2759"/>
<comment type="caution">
    <text evidence="12">The sequence shown here is derived from an EMBL/GenBank/DDBJ whole genome shotgun (WGS) entry which is preliminary data.</text>
</comment>
<keyword evidence="13" id="KW-1185">Reference proteome</keyword>
<name>A0A0M0K689_9EUKA</name>
<comment type="catalytic activity">
    <reaction evidence="7">
        <text>L-threonyl-[protein] + ATP = O-phospho-L-threonyl-[protein] + ADP + H(+)</text>
        <dbReference type="Rhea" id="RHEA:46608"/>
        <dbReference type="Rhea" id="RHEA-COMP:11060"/>
        <dbReference type="Rhea" id="RHEA-COMP:11605"/>
        <dbReference type="ChEBI" id="CHEBI:15378"/>
        <dbReference type="ChEBI" id="CHEBI:30013"/>
        <dbReference type="ChEBI" id="CHEBI:30616"/>
        <dbReference type="ChEBI" id="CHEBI:61977"/>
        <dbReference type="ChEBI" id="CHEBI:456216"/>
        <dbReference type="EC" id="2.7.11.1"/>
    </reaction>
</comment>
<comment type="catalytic activity">
    <reaction evidence="8">
        <text>L-seryl-[protein] + ATP = O-phospho-L-seryl-[protein] + ADP + H(+)</text>
        <dbReference type="Rhea" id="RHEA:17989"/>
        <dbReference type="Rhea" id="RHEA-COMP:9863"/>
        <dbReference type="Rhea" id="RHEA-COMP:11604"/>
        <dbReference type="ChEBI" id="CHEBI:15378"/>
        <dbReference type="ChEBI" id="CHEBI:29999"/>
        <dbReference type="ChEBI" id="CHEBI:30616"/>
        <dbReference type="ChEBI" id="CHEBI:83421"/>
        <dbReference type="ChEBI" id="CHEBI:456216"/>
        <dbReference type="EC" id="2.7.11.1"/>
    </reaction>
</comment>
<dbReference type="PANTHER" id="PTHR47634">
    <property type="entry name" value="PROTEIN KINASE DOMAIN-CONTAINING PROTEIN-RELATED"/>
    <property type="match status" value="1"/>
</dbReference>
<dbReference type="InterPro" id="IPR051334">
    <property type="entry name" value="SRPK"/>
</dbReference>
<dbReference type="GO" id="GO:0050684">
    <property type="term" value="P:regulation of mRNA processing"/>
    <property type="evidence" value="ECO:0007669"/>
    <property type="project" value="TreeGrafter"/>
</dbReference>
<dbReference type="InterPro" id="IPR008271">
    <property type="entry name" value="Ser/Thr_kinase_AS"/>
</dbReference>
<evidence type="ECO:0000256" key="5">
    <source>
        <dbReference type="ARBA" id="ARBA00022777"/>
    </source>
</evidence>
<evidence type="ECO:0000256" key="4">
    <source>
        <dbReference type="ARBA" id="ARBA00022741"/>
    </source>
</evidence>
<dbReference type="PROSITE" id="PS50011">
    <property type="entry name" value="PROTEIN_KINASE_DOM"/>
    <property type="match status" value="1"/>
</dbReference>
<dbReference type="PANTHER" id="PTHR47634:SF9">
    <property type="entry name" value="PROTEIN KINASE DOMAIN-CONTAINING PROTEIN-RELATED"/>
    <property type="match status" value="1"/>
</dbReference>
<evidence type="ECO:0000256" key="8">
    <source>
        <dbReference type="ARBA" id="ARBA00048679"/>
    </source>
</evidence>
<dbReference type="InterPro" id="IPR000719">
    <property type="entry name" value="Prot_kinase_dom"/>
</dbReference>
<feature type="binding site" evidence="9">
    <location>
        <position position="63"/>
    </location>
    <ligand>
        <name>ATP</name>
        <dbReference type="ChEBI" id="CHEBI:30616"/>
    </ligand>
</feature>
<evidence type="ECO:0000313" key="12">
    <source>
        <dbReference type="EMBL" id="KOO33903.1"/>
    </source>
</evidence>
<dbReference type="EC" id="2.7.11.1" evidence="1"/>
<organism evidence="12 13">
    <name type="scientific">Chrysochromulina tobinii</name>
    <dbReference type="NCBI Taxonomy" id="1460289"/>
    <lineage>
        <taxon>Eukaryota</taxon>
        <taxon>Haptista</taxon>
        <taxon>Haptophyta</taxon>
        <taxon>Prymnesiophyceae</taxon>
        <taxon>Prymnesiales</taxon>
        <taxon>Chrysochromulinaceae</taxon>
        <taxon>Chrysochromulina</taxon>
    </lineage>
</organism>
<dbReference type="Gene3D" id="3.30.200.20">
    <property type="entry name" value="Phosphorylase Kinase, domain 1"/>
    <property type="match status" value="1"/>
</dbReference>
<sequence>ASDDSWASEEDLKDYRKGGYHPVRIGESFASGRYSVLSKLGWGHFSTVWLAWDEKRTQPVVLKLQKSAKRYSDAAKDEVELLRAVSESVDVERRYLVLLHDHFVHRGVNGAHHVMAFEVLGPTLLALIKQSNYQGLPLAVVRRIGACVLVALEHLHERLKIIHTDLKPENVLCTLPLAQVHTLVERLWSTRSSSALA</sequence>
<evidence type="ECO:0000256" key="10">
    <source>
        <dbReference type="RuleBase" id="RU000304"/>
    </source>
</evidence>
<keyword evidence="6 9" id="KW-0067">ATP-binding</keyword>
<dbReference type="InterPro" id="IPR017441">
    <property type="entry name" value="Protein_kinase_ATP_BS"/>
</dbReference>
<feature type="non-terminal residue" evidence="12">
    <location>
        <position position="197"/>
    </location>
</feature>
<keyword evidence="2 10" id="KW-0723">Serine/threonine-protein kinase</keyword>
<dbReference type="Proteomes" id="UP000037460">
    <property type="component" value="Unassembled WGS sequence"/>
</dbReference>
<dbReference type="GO" id="GO:0000245">
    <property type="term" value="P:spliceosomal complex assembly"/>
    <property type="evidence" value="ECO:0007669"/>
    <property type="project" value="TreeGrafter"/>
</dbReference>
<evidence type="ECO:0000256" key="1">
    <source>
        <dbReference type="ARBA" id="ARBA00012513"/>
    </source>
</evidence>
<dbReference type="EMBL" id="JWZX01001391">
    <property type="protein sequence ID" value="KOO33903.1"/>
    <property type="molecule type" value="Genomic_DNA"/>
</dbReference>
<accession>A0A0M0K689</accession>
<dbReference type="InterPro" id="IPR011009">
    <property type="entry name" value="Kinase-like_dom_sf"/>
</dbReference>
<feature type="non-terminal residue" evidence="12">
    <location>
        <position position="1"/>
    </location>
</feature>
<dbReference type="PROSITE" id="PS00107">
    <property type="entry name" value="PROTEIN_KINASE_ATP"/>
    <property type="match status" value="1"/>
</dbReference>
<dbReference type="AlphaFoldDB" id="A0A0M0K689"/>
<protein>
    <recommendedName>
        <fullName evidence="1">non-specific serine/threonine protein kinase</fullName>
        <ecNumber evidence="1">2.7.11.1</ecNumber>
    </recommendedName>
</protein>
<keyword evidence="5 12" id="KW-0418">Kinase</keyword>
<dbReference type="Pfam" id="PF00069">
    <property type="entry name" value="Pkinase"/>
    <property type="match status" value="1"/>
</dbReference>
<feature type="domain" description="Protein kinase" evidence="11">
    <location>
        <begin position="34"/>
        <end position="197"/>
    </location>
</feature>
<dbReference type="SMART" id="SM00220">
    <property type="entry name" value="S_TKc"/>
    <property type="match status" value="1"/>
</dbReference>
<dbReference type="GO" id="GO:0005524">
    <property type="term" value="F:ATP binding"/>
    <property type="evidence" value="ECO:0007669"/>
    <property type="project" value="UniProtKB-UniRule"/>
</dbReference>
<evidence type="ECO:0000256" key="9">
    <source>
        <dbReference type="PROSITE-ProRule" id="PRU10141"/>
    </source>
</evidence>
<evidence type="ECO:0000259" key="11">
    <source>
        <dbReference type="PROSITE" id="PS50011"/>
    </source>
</evidence>
<proteinExistence type="inferred from homology"/>
<evidence type="ECO:0000256" key="2">
    <source>
        <dbReference type="ARBA" id="ARBA00022527"/>
    </source>
</evidence>
<evidence type="ECO:0000313" key="13">
    <source>
        <dbReference type="Proteomes" id="UP000037460"/>
    </source>
</evidence>
<comment type="similarity">
    <text evidence="10">Belongs to the protein kinase superfamily.</text>
</comment>
<dbReference type="PROSITE" id="PS00108">
    <property type="entry name" value="PROTEIN_KINASE_ST"/>
    <property type="match status" value="1"/>
</dbReference>
<evidence type="ECO:0000256" key="6">
    <source>
        <dbReference type="ARBA" id="ARBA00022840"/>
    </source>
</evidence>
<evidence type="ECO:0000256" key="3">
    <source>
        <dbReference type="ARBA" id="ARBA00022679"/>
    </source>
</evidence>
<dbReference type="Gene3D" id="1.10.510.10">
    <property type="entry name" value="Transferase(Phosphotransferase) domain 1"/>
    <property type="match status" value="1"/>
</dbReference>
<reference evidence="13" key="1">
    <citation type="journal article" date="2015" name="PLoS Genet.">
        <title>Genome Sequence and Transcriptome Analyses of Chrysochromulina tobin: Metabolic Tools for Enhanced Algal Fitness in the Prominent Order Prymnesiales (Haptophyceae).</title>
        <authorList>
            <person name="Hovde B.T."/>
            <person name="Deodato C.R."/>
            <person name="Hunsperger H.M."/>
            <person name="Ryken S.A."/>
            <person name="Yost W."/>
            <person name="Jha R.K."/>
            <person name="Patterson J."/>
            <person name="Monnat R.J. Jr."/>
            <person name="Barlow S.B."/>
            <person name="Starkenburg S.R."/>
            <person name="Cattolico R.A."/>
        </authorList>
    </citation>
    <scope>NUCLEOTIDE SEQUENCE</scope>
    <source>
        <strain evidence="13">CCMP291</strain>
    </source>
</reference>